<dbReference type="PANTHER" id="PTHR12277">
    <property type="entry name" value="ALPHA/BETA HYDROLASE DOMAIN-CONTAINING PROTEIN"/>
    <property type="match status" value="1"/>
</dbReference>
<dbReference type="InterPro" id="IPR029058">
    <property type="entry name" value="AB_hydrolase_fold"/>
</dbReference>
<dbReference type="AlphaFoldDB" id="A0A2T0W1G4"/>
<keyword evidence="3" id="KW-1185">Reference proteome</keyword>
<protein>
    <recommendedName>
        <fullName evidence="1">Dienelactone hydrolase domain-containing protein</fullName>
    </recommendedName>
</protein>
<dbReference type="InterPro" id="IPR002925">
    <property type="entry name" value="Dienelactn_hydro"/>
</dbReference>
<dbReference type="Proteomes" id="UP000238007">
    <property type="component" value="Unassembled WGS sequence"/>
</dbReference>
<feature type="domain" description="Dienelactone hydrolase" evidence="1">
    <location>
        <begin position="100"/>
        <end position="228"/>
    </location>
</feature>
<comment type="caution">
    <text evidence="2">The sequence shown here is derived from an EMBL/GenBank/DDBJ whole genome shotgun (WGS) entry which is preliminary data.</text>
</comment>
<dbReference type="GO" id="GO:0016787">
    <property type="term" value="F:hydrolase activity"/>
    <property type="evidence" value="ECO:0007669"/>
    <property type="project" value="InterPro"/>
</dbReference>
<reference evidence="2 3" key="1">
    <citation type="submission" date="2018-03" db="EMBL/GenBank/DDBJ databases">
        <title>Genomic Encyclopedia of Archaeal and Bacterial Type Strains, Phase II (KMG-II): from individual species to whole genera.</title>
        <authorList>
            <person name="Goeker M."/>
        </authorList>
    </citation>
    <scope>NUCLEOTIDE SEQUENCE [LARGE SCALE GENOMIC DNA]</scope>
    <source>
        <strain evidence="2 3">DSM 101533</strain>
    </source>
</reference>
<dbReference type="SUPFAM" id="SSF53474">
    <property type="entry name" value="alpha/beta-Hydrolases"/>
    <property type="match status" value="1"/>
</dbReference>
<sequence>MYLLYAVVMIWAHPQFIYPFADAPFSNPQFESVQLAETHAHLQVHDGADDAPAVLYFMGNGGALAYFQPNLAVHADADRSLVALEYPGGGGIPGTPSEVLLKAQALEVYDYLAEHHDGSIVVHGYSLGTGLALYVASEREVDAVILDAPYARMCNLMTAASWLPACYLPSVQRWNSLEFVYRIDAPVLILHGTADTLIPLKEGTRLAQAMERAQVAVTFAEIPGATHHNLAMQSMYSVRINEFLEGLTTNAQ</sequence>
<dbReference type="EMBL" id="PVTP01000003">
    <property type="protein sequence ID" value="PRY78852.1"/>
    <property type="molecule type" value="Genomic_DNA"/>
</dbReference>
<gene>
    <name evidence="2" type="ORF">CLV80_103178</name>
</gene>
<dbReference type="Pfam" id="PF01738">
    <property type="entry name" value="DLH"/>
    <property type="match status" value="1"/>
</dbReference>
<evidence type="ECO:0000313" key="2">
    <source>
        <dbReference type="EMBL" id="PRY78852.1"/>
    </source>
</evidence>
<dbReference type="Gene3D" id="3.40.50.1820">
    <property type="entry name" value="alpha/beta hydrolase"/>
    <property type="match status" value="1"/>
</dbReference>
<name>A0A2T0W1G4_9RHOB</name>
<dbReference type="OrthoDB" id="9798884at2"/>
<organism evidence="2 3">
    <name type="scientific">Yoonia maritima</name>
    <dbReference type="NCBI Taxonomy" id="1435347"/>
    <lineage>
        <taxon>Bacteria</taxon>
        <taxon>Pseudomonadati</taxon>
        <taxon>Pseudomonadota</taxon>
        <taxon>Alphaproteobacteria</taxon>
        <taxon>Rhodobacterales</taxon>
        <taxon>Paracoccaceae</taxon>
        <taxon>Yoonia</taxon>
    </lineage>
</organism>
<accession>A0A2T0W1G4</accession>
<dbReference type="PANTHER" id="PTHR12277:SF81">
    <property type="entry name" value="PROTEIN ABHD13"/>
    <property type="match status" value="1"/>
</dbReference>
<evidence type="ECO:0000259" key="1">
    <source>
        <dbReference type="Pfam" id="PF01738"/>
    </source>
</evidence>
<evidence type="ECO:0000313" key="3">
    <source>
        <dbReference type="Proteomes" id="UP000238007"/>
    </source>
</evidence>
<proteinExistence type="predicted"/>